<feature type="region of interest" description="Disordered" evidence="2">
    <location>
        <begin position="1"/>
        <end position="21"/>
    </location>
</feature>
<dbReference type="PANTHER" id="PTHR33184:SF69">
    <property type="match status" value="1"/>
</dbReference>
<dbReference type="AlphaFoldDB" id="A0AAD6NVE3"/>
<proteinExistence type="predicted"/>
<keyword evidence="1" id="KW-0732">Signal</keyword>
<gene>
    <name evidence="3" type="ORF">OIU84_009842</name>
</gene>
<feature type="compositionally biased region" description="Basic and acidic residues" evidence="2">
    <location>
        <begin position="1"/>
        <end position="13"/>
    </location>
</feature>
<comment type="caution">
    <text evidence="3">The sequence shown here is derived from an EMBL/GenBank/DDBJ whole genome shotgun (WGS) entry which is preliminary data.</text>
</comment>
<evidence type="ECO:0000313" key="4">
    <source>
        <dbReference type="Proteomes" id="UP001162972"/>
    </source>
</evidence>
<accession>A0AAD6NVE3</accession>
<keyword evidence="4" id="KW-1185">Reference proteome</keyword>
<reference evidence="3 4" key="1">
    <citation type="journal article" date="2023" name="Int. J. Mol. Sci.">
        <title>De Novo Assembly and Annotation of 11 Diverse Shrub Willow (Salix) Genomes Reveals Novel Gene Organization in Sex-Linked Regions.</title>
        <authorList>
            <person name="Hyden B."/>
            <person name="Feng K."/>
            <person name="Yates T.B."/>
            <person name="Jawdy S."/>
            <person name="Cereghino C."/>
            <person name="Smart L.B."/>
            <person name="Muchero W."/>
        </authorList>
    </citation>
    <scope>NUCLEOTIDE SEQUENCE [LARGE SCALE GENOMIC DNA]</scope>
    <source>
        <tissue evidence="3">Shoot tip</tissue>
    </source>
</reference>
<dbReference type="Proteomes" id="UP001162972">
    <property type="component" value="Chromosome 6"/>
</dbReference>
<dbReference type="GO" id="GO:0001709">
    <property type="term" value="P:cell fate determination"/>
    <property type="evidence" value="ECO:0007669"/>
    <property type="project" value="TreeGrafter"/>
</dbReference>
<dbReference type="Pfam" id="PF24068">
    <property type="entry name" value="TPD1_C"/>
    <property type="match status" value="1"/>
</dbReference>
<sequence>MTVARKNELENSHSGRLHRQSSELLHPDGSWNCTLLTFLIAKVPLPAAFSVKRGLQRSCFPARLIDSNVILFVPEKVVDSTFLPIKRNVALRDAKKSKKIAHFLHHAHDNQDMTALGISCSIFYLSLISQGHCQCHPATDLKIFQSETEVVVQNKPQWKVTIVNDCVCTQVNIKLACDGFQTVEEVDSSILAIGDDGCYVNHEQPVYGHQTFNFTYSWGTQYPFMPIYSESACS</sequence>
<evidence type="ECO:0000313" key="3">
    <source>
        <dbReference type="EMBL" id="KAJ6406196.1"/>
    </source>
</evidence>
<dbReference type="PANTHER" id="PTHR33184">
    <property type="entry name" value="PROTEIN TAPETUM DETERMINANT 1-LIKE-RELATED"/>
    <property type="match status" value="1"/>
</dbReference>
<name>A0AAD6NVE3_9ROSI</name>
<protein>
    <submittedName>
        <fullName evidence="3">Uncharacterized protein</fullName>
    </submittedName>
</protein>
<dbReference type="InterPro" id="IPR040361">
    <property type="entry name" value="TPD1"/>
</dbReference>
<evidence type="ECO:0000256" key="2">
    <source>
        <dbReference type="SAM" id="MobiDB-lite"/>
    </source>
</evidence>
<organism evidence="3 4">
    <name type="scientific">Salix udensis</name>
    <dbReference type="NCBI Taxonomy" id="889485"/>
    <lineage>
        <taxon>Eukaryota</taxon>
        <taxon>Viridiplantae</taxon>
        <taxon>Streptophyta</taxon>
        <taxon>Embryophyta</taxon>
        <taxon>Tracheophyta</taxon>
        <taxon>Spermatophyta</taxon>
        <taxon>Magnoliopsida</taxon>
        <taxon>eudicotyledons</taxon>
        <taxon>Gunneridae</taxon>
        <taxon>Pentapetalae</taxon>
        <taxon>rosids</taxon>
        <taxon>fabids</taxon>
        <taxon>Malpighiales</taxon>
        <taxon>Salicaceae</taxon>
        <taxon>Saliceae</taxon>
        <taxon>Salix</taxon>
    </lineage>
</organism>
<dbReference type="EMBL" id="JAPFFJ010000016">
    <property type="protein sequence ID" value="KAJ6406196.1"/>
    <property type="molecule type" value="Genomic_DNA"/>
</dbReference>
<evidence type="ECO:0000256" key="1">
    <source>
        <dbReference type="ARBA" id="ARBA00022729"/>
    </source>
</evidence>